<organism evidence="3 4">
    <name type="scientific">Halobacillus salinus</name>
    <dbReference type="NCBI Taxonomy" id="192814"/>
    <lineage>
        <taxon>Bacteria</taxon>
        <taxon>Bacillati</taxon>
        <taxon>Bacillota</taxon>
        <taxon>Bacilli</taxon>
        <taxon>Bacillales</taxon>
        <taxon>Bacillaceae</taxon>
        <taxon>Halobacillus</taxon>
    </lineage>
</organism>
<keyword evidence="4" id="KW-1185">Reference proteome</keyword>
<dbReference type="Proteomes" id="UP000297982">
    <property type="component" value="Unassembled WGS sequence"/>
</dbReference>
<gene>
    <name evidence="3" type="ORF">E4663_03410</name>
</gene>
<feature type="domain" description="Sporulation membrane protein YtrI C-terminal" evidence="2">
    <location>
        <begin position="78"/>
        <end position="161"/>
    </location>
</feature>
<dbReference type="STRING" id="192814.GCA_900166575_01008"/>
<dbReference type="Pfam" id="PF26347">
    <property type="entry name" value="YtrI_sporulation"/>
    <property type="match status" value="1"/>
</dbReference>
<name>A0A4Z0H290_9BACI</name>
<reference evidence="3 4" key="1">
    <citation type="journal article" date="2003" name="Int. J. Syst. Evol. Microbiol.">
        <title>Halobacillus salinus sp. nov., isolated from a salt lake on the coast of the East Sea in Korea.</title>
        <authorList>
            <person name="Yoon J.H."/>
            <person name="Kang K.H."/>
            <person name="Park Y.H."/>
        </authorList>
    </citation>
    <scope>NUCLEOTIDE SEQUENCE [LARGE SCALE GENOMIC DNA]</scope>
    <source>
        <strain evidence="3 4">HSL-3</strain>
    </source>
</reference>
<dbReference type="AlphaFoldDB" id="A0A4Z0H290"/>
<dbReference type="RefSeq" id="WP_135326689.1">
    <property type="nucleotide sequence ID" value="NZ_SRJC01000001.1"/>
</dbReference>
<keyword evidence="1" id="KW-1133">Transmembrane helix</keyword>
<proteinExistence type="predicted"/>
<evidence type="ECO:0000256" key="1">
    <source>
        <dbReference type="SAM" id="Phobius"/>
    </source>
</evidence>
<feature type="transmembrane region" description="Helical" evidence="1">
    <location>
        <begin position="12"/>
        <end position="33"/>
    </location>
</feature>
<dbReference type="InterPro" id="IPR058620">
    <property type="entry name" value="YtrI_C"/>
</dbReference>
<keyword evidence="1" id="KW-0812">Transmembrane</keyword>
<keyword evidence="1" id="KW-0472">Membrane</keyword>
<evidence type="ECO:0000313" key="3">
    <source>
        <dbReference type="EMBL" id="TGB04069.1"/>
    </source>
</evidence>
<evidence type="ECO:0000313" key="4">
    <source>
        <dbReference type="Proteomes" id="UP000297982"/>
    </source>
</evidence>
<evidence type="ECO:0000259" key="2">
    <source>
        <dbReference type="Pfam" id="PF26347"/>
    </source>
</evidence>
<sequence length="164" mass="18945">MHIPPLYKNKEWRRFLAGIALGAIVGYSFFILIHGQQQETIIQEHIQLSAQLHEAEKKYENLLNNPPEEEDKPLKVRELQVRYTNAKKLEVDLLTQHQLTSLVKELLSSVHGQNLETVADQVDLMISTIESKDYVIDQLTYQLQVKKLIVTEQVSFDLEIKLAP</sequence>
<dbReference type="NCBIfam" id="NF041479">
    <property type="entry name" value="spor_membprot_YtrI"/>
    <property type="match status" value="1"/>
</dbReference>
<accession>A0A4Z0H290</accession>
<dbReference type="EMBL" id="SRJC01000001">
    <property type="protein sequence ID" value="TGB04069.1"/>
    <property type="molecule type" value="Genomic_DNA"/>
</dbReference>
<dbReference type="InterPro" id="IPR048198">
    <property type="entry name" value="YtrI"/>
</dbReference>
<protein>
    <recommendedName>
        <fullName evidence="2">Sporulation membrane protein YtrI C-terminal domain-containing protein</fullName>
    </recommendedName>
</protein>
<comment type="caution">
    <text evidence="3">The sequence shown here is derived from an EMBL/GenBank/DDBJ whole genome shotgun (WGS) entry which is preliminary data.</text>
</comment>